<evidence type="ECO:0000313" key="1">
    <source>
        <dbReference type="EMBL" id="GME48944.1"/>
    </source>
</evidence>
<dbReference type="EMBL" id="BSXG01000148">
    <property type="protein sequence ID" value="GME48944.1"/>
    <property type="molecule type" value="Genomic_DNA"/>
</dbReference>
<keyword evidence="2" id="KW-1185">Reference proteome</keyword>
<proteinExistence type="predicted"/>
<comment type="caution">
    <text evidence="1">The sequence shown here is derived from an EMBL/GenBank/DDBJ whole genome shotgun (WGS) entry which is preliminary data.</text>
</comment>
<reference evidence="1" key="1">
    <citation type="submission" date="2024-09" db="EMBL/GenBank/DDBJ databases">
        <title>Draft Genome Sequences of Neofusicoccum parvum.</title>
        <authorList>
            <person name="Ashida A."/>
            <person name="Camagna M."/>
            <person name="Tanaka A."/>
            <person name="Takemoto D."/>
        </authorList>
    </citation>
    <scope>NUCLEOTIDE SEQUENCE</scope>
    <source>
        <strain evidence="1">PPO83</strain>
    </source>
</reference>
<name>A0ACB5SN39_9PEZI</name>
<dbReference type="Proteomes" id="UP001165186">
    <property type="component" value="Unassembled WGS sequence"/>
</dbReference>
<evidence type="ECO:0000313" key="2">
    <source>
        <dbReference type="Proteomes" id="UP001165186"/>
    </source>
</evidence>
<accession>A0ACB5SN39</accession>
<protein>
    <submittedName>
        <fullName evidence="1">Glycosyltransferase family 22 protein</fullName>
    </submittedName>
</protein>
<organism evidence="1 2">
    <name type="scientific">Neofusicoccum parvum</name>
    <dbReference type="NCBI Taxonomy" id="310453"/>
    <lineage>
        <taxon>Eukaryota</taxon>
        <taxon>Fungi</taxon>
        <taxon>Dikarya</taxon>
        <taxon>Ascomycota</taxon>
        <taxon>Pezizomycotina</taxon>
        <taxon>Dothideomycetes</taxon>
        <taxon>Dothideomycetes incertae sedis</taxon>
        <taxon>Botryosphaeriales</taxon>
        <taxon>Botryosphaeriaceae</taxon>
        <taxon>Neofusicoccum</taxon>
    </lineage>
</organism>
<gene>
    <name evidence="1" type="primary">g11636</name>
    <name evidence="1" type="ORF">NpPPO83_00011636</name>
</gene>
<sequence length="161" mass="17415">MARRAAAQHGTAPADERHGAPAPGSPSSLQEQGLHVFLLLLALRILNALTTRTFFQPDEYFQSLEPAWQMAFGGRSGAWITWEWKNQLRSSLHPALFAGVLAGVSAISGICSTPLALRAELLIAAPKITQAALAASTDYFTWRLAERAFGPRSSAAWASVW</sequence>